<feature type="signal peptide" evidence="2">
    <location>
        <begin position="1"/>
        <end position="21"/>
    </location>
</feature>
<feature type="region of interest" description="Disordered" evidence="1">
    <location>
        <begin position="74"/>
        <end position="109"/>
    </location>
</feature>
<sequence>MSMRTLALSVLAASVVLSVSACDPMTATPGQPADAAATKNLAAPASSDDTAAAMAADAAGSPAVTLLAPAADRIPTEPTASPSAAHAEPKASGGSSASGTPKPAVVPSAPASDAAALKLDSYDQKSGKAVLAVATNGTNGTNGDGKASNSPSPAPSPSASAAAVAAVRPGQLIDSPPSAVAPRGALLAITDVQAAGPGKVAVSTRPATISELLGQTWANIKSALDPHKIQVTPKLKDLKASYVPKPGGGADGSASAVLQLDANDTVPLPGGGKATLNGSLELDPSVMFSYQGSHGILAPEQAKVGFDLGAHANWHLSAGLTGSTGQVKIPIATLTATPTVMVAQVPVVISLNVTVYAEVSADGTVTVDTTQQLDGSWAMHADYTKAGGWTSTTEPVSTKISPVKASFTGKASVRTGLVADGSVALYDAVGVKATVEPYLRADVDGSVSIDSASGVPAVHGKAGLYGGLDVNGAVLARIAILGTPLVEKDIPFKLYHNEWTIVSREAGTGAAAGASSGAGSAAH</sequence>
<accession>A0ABT1J659</accession>
<keyword evidence="4" id="KW-1185">Reference proteome</keyword>
<evidence type="ECO:0000313" key="3">
    <source>
        <dbReference type="EMBL" id="MCP2312922.1"/>
    </source>
</evidence>
<evidence type="ECO:0000256" key="1">
    <source>
        <dbReference type="SAM" id="MobiDB-lite"/>
    </source>
</evidence>
<keyword evidence="2" id="KW-0732">Signal</keyword>
<name>A0ABT1J659_9ACTN</name>
<evidence type="ECO:0000256" key="2">
    <source>
        <dbReference type="SAM" id="SignalP"/>
    </source>
</evidence>
<feature type="region of interest" description="Disordered" evidence="1">
    <location>
        <begin position="135"/>
        <end position="160"/>
    </location>
</feature>
<protein>
    <recommendedName>
        <fullName evidence="5">Lipoprotein</fullName>
    </recommendedName>
</protein>
<feature type="compositionally biased region" description="Low complexity" evidence="1">
    <location>
        <begin position="42"/>
        <end position="58"/>
    </location>
</feature>
<gene>
    <name evidence="3" type="ORF">FHR36_006103</name>
</gene>
<dbReference type="PROSITE" id="PS51257">
    <property type="entry name" value="PROKAR_LIPOPROTEIN"/>
    <property type="match status" value="1"/>
</dbReference>
<evidence type="ECO:0000313" key="4">
    <source>
        <dbReference type="Proteomes" id="UP001206483"/>
    </source>
</evidence>
<proteinExistence type="predicted"/>
<dbReference type="EMBL" id="JAMZDX010000006">
    <property type="protein sequence ID" value="MCP2312922.1"/>
    <property type="molecule type" value="Genomic_DNA"/>
</dbReference>
<dbReference type="RefSeq" id="WP_253802393.1">
    <property type="nucleotide sequence ID" value="NZ_BAAAUB010000052.1"/>
</dbReference>
<feature type="chain" id="PRO_5046388437" description="Lipoprotein" evidence="2">
    <location>
        <begin position="22"/>
        <end position="523"/>
    </location>
</feature>
<organism evidence="3 4">
    <name type="scientific">Kitasatospora paracochleata</name>
    <dbReference type="NCBI Taxonomy" id="58354"/>
    <lineage>
        <taxon>Bacteria</taxon>
        <taxon>Bacillati</taxon>
        <taxon>Actinomycetota</taxon>
        <taxon>Actinomycetes</taxon>
        <taxon>Kitasatosporales</taxon>
        <taxon>Streptomycetaceae</taxon>
        <taxon>Kitasatospora</taxon>
    </lineage>
</organism>
<dbReference type="Proteomes" id="UP001206483">
    <property type="component" value="Unassembled WGS sequence"/>
</dbReference>
<evidence type="ECO:0008006" key="5">
    <source>
        <dbReference type="Google" id="ProtNLM"/>
    </source>
</evidence>
<reference evidence="3 4" key="1">
    <citation type="submission" date="2022-06" db="EMBL/GenBank/DDBJ databases">
        <title>Sequencing the genomes of 1000 actinobacteria strains.</title>
        <authorList>
            <person name="Klenk H.-P."/>
        </authorList>
    </citation>
    <scope>NUCLEOTIDE SEQUENCE [LARGE SCALE GENOMIC DNA]</scope>
    <source>
        <strain evidence="3 4">DSM 41656</strain>
    </source>
</reference>
<comment type="caution">
    <text evidence="3">The sequence shown here is derived from an EMBL/GenBank/DDBJ whole genome shotgun (WGS) entry which is preliminary data.</text>
</comment>
<feature type="region of interest" description="Disordered" evidence="1">
    <location>
        <begin position="30"/>
        <end position="58"/>
    </location>
</feature>